<evidence type="ECO:0000313" key="3">
    <source>
        <dbReference type="Proteomes" id="UP000002613"/>
    </source>
</evidence>
<evidence type="ECO:0000313" key="2">
    <source>
        <dbReference type="EMBL" id="ADC65125.1"/>
    </source>
</evidence>
<protein>
    <submittedName>
        <fullName evidence="2">Phosphate uptake regulator, PhoU</fullName>
    </submittedName>
</protein>
<dbReference type="Pfam" id="PF04014">
    <property type="entry name" value="MazE_antitoxin"/>
    <property type="match status" value="1"/>
</dbReference>
<sequence length="314" mass="36372">MEVQPRKVFVSGSSYIVTLPKKWLEENNVKAGDVVYVEIGKNSIRIFPSLSKISEKEGTISGVEKADTLVRKVISYYLAGYTSIRVKVPPEIRKAVYEAVEMLIGAEVIEDYVNELKIVIFHSERRFKPEELLEKMFSITQSMHEDLSKCMEEFDENLCVSILEREKEVDRLYFLILRQLKMALSYQDVASMINLKPREILGYRIVVKNVERVADHLTAMAEEMLRQRRGCEFYQISEEVRRAFRIAMNSFFRRDENLAEELFELTRDLKAKLRVFEVSDAEDALLKKTISDALSRVVGYSEDVAEIVLNLSVE</sequence>
<dbReference type="OrthoDB" id="40991at2157"/>
<reference evidence="3" key="1">
    <citation type="submission" date="2010-02" db="EMBL/GenBank/DDBJ databases">
        <title>Complete sequence of Ferroglobus placidus DSM 10642.</title>
        <authorList>
            <consortium name="US DOE Joint Genome Institute"/>
            <person name="Lucas S."/>
            <person name="Copeland A."/>
            <person name="Lapidus A."/>
            <person name="Cheng J.-F."/>
            <person name="Bruce D."/>
            <person name="Goodwin L."/>
            <person name="Pitluck S."/>
            <person name="Saunders E."/>
            <person name="Brettin T."/>
            <person name="Detter J.C."/>
            <person name="Han C."/>
            <person name="Tapia R."/>
            <person name="Larimer F."/>
            <person name="Land M."/>
            <person name="Hauser L."/>
            <person name="Kyrpides N."/>
            <person name="Ivanova N."/>
            <person name="Holmes D."/>
            <person name="Lovley D."/>
            <person name="Kyrpides N."/>
            <person name="Anderson I.J."/>
            <person name="Woyke T."/>
        </authorList>
    </citation>
    <scope>NUCLEOTIDE SEQUENCE [LARGE SCALE GENOMIC DNA]</scope>
    <source>
        <strain evidence="3">DSM 10642 / AEDII12DO</strain>
    </source>
</reference>
<dbReference type="GO" id="GO:0003677">
    <property type="term" value="F:DNA binding"/>
    <property type="evidence" value="ECO:0007669"/>
    <property type="project" value="InterPro"/>
</dbReference>
<gene>
    <name evidence="2" type="ordered locus">Ferp_0961</name>
</gene>
<proteinExistence type="predicted"/>
<dbReference type="PANTHER" id="PTHR42930:SF2">
    <property type="entry name" value="PHOU DOMAIN-CONTAINING PROTEIN"/>
    <property type="match status" value="1"/>
</dbReference>
<feature type="domain" description="SpoVT-AbrB" evidence="1">
    <location>
        <begin position="9"/>
        <end position="54"/>
    </location>
</feature>
<dbReference type="PANTHER" id="PTHR42930">
    <property type="entry name" value="PHOSPHATE-SPECIFIC TRANSPORT SYSTEM ACCESSORY PROTEIN PHOU"/>
    <property type="match status" value="1"/>
</dbReference>
<dbReference type="SMART" id="SM00966">
    <property type="entry name" value="SpoVT_AbrB"/>
    <property type="match status" value="1"/>
</dbReference>
<dbReference type="SUPFAM" id="SSF109755">
    <property type="entry name" value="PhoU-like"/>
    <property type="match status" value="1"/>
</dbReference>
<keyword evidence="3" id="KW-1185">Reference proteome</keyword>
<dbReference type="InterPro" id="IPR037914">
    <property type="entry name" value="SpoVT-AbrB_sf"/>
</dbReference>
<dbReference type="EMBL" id="CP001899">
    <property type="protein sequence ID" value="ADC65125.1"/>
    <property type="molecule type" value="Genomic_DNA"/>
</dbReference>
<dbReference type="InterPro" id="IPR026022">
    <property type="entry name" value="PhoU_dom"/>
</dbReference>
<dbReference type="GeneID" id="8778469"/>
<dbReference type="InterPro" id="IPR007159">
    <property type="entry name" value="SpoVT-AbrB_dom"/>
</dbReference>
<evidence type="ECO:0000259" key="1">
    <source>
        <dbReference type="SMART" id="SM00966"/>
    </source>
</evidence>
<dbReference type="STRING" id="589924.Ferp_0961"/>
<name>D3RXB2_FERPA</name>
<organism evidence="2 3">
    <name type="scientific">Ferroglobus placidus (strain DSM 10642 / AEDII12DO)</name>
    <dbReference type="NCBI Taxonomy" id="589924"/>
    <lineage>
        <taxon>Archaea</taxon>
        <taxon>Methanobacteriati</taxon>
        <taxon>Methanobacteriota</taxon>
        <taxon>Archaeoglobi</taxon>
        <taxon>Archaeoglobales</taxon>
        <taxon>Archaeoglobaceae</taxon>
        <taxon>Ferroglobus</taxon>
    </lineage>
</organism>
<dbReference type="HOGENOM" id="CLU_069302_1_0_2"/>
<dbReference type="Gene3D" id="1.20.58.220">
    <property type="entry name" value="Phosphate transport system protein phou homolog 2, domain 2"/>
    <property type="match status" value="1"/>
</dbReference>
<dbReference type="AlphaFoldDB" id="D3RXB2"/>
<dbReference type="KEGG" id="fpl:Ferp_0961"/>
<reference evidence="2 3" key="2">
    <citation type="journal article" date="2011" name="Stand. Genomic Sci.">
        <title>Complete genome sequence of Ferroglobus placidus AEDII12DO.</title>
        <authorList>
            <person name="Anderson I."/>
            <person name="Risso C."/>
            <person name="Holmes D."/>
            <person name="Lucas S."/>
            <person name="Copeland A."/>
            <person name="Lapidus A."/>
            <person name="Cheng J.F."/>
            <person name="Bruce D."/>
            <person name="Goodwin L."/>
            <person name="Pitluck S."/>
            <person name="Saunders E."/>
            <person name="Brettin T."/>
            <person name="Detter J.C."/>
            <person name="Han C."/>
            <person name="Tapia R."/>
            <person name="Larimer F."/>
            <person name="Land M."/>
            <person name="Hauser L."/>
            <person name="Woyke T."/>
            <person name="Lovley D."/>
            <person name="Kyrpides N."/>
            <person name="Ivanova N."/>
        </authorList>
    </citation>
    <scope>NUCLEOTIDE SEQUENCE [LARGE SCALE GENOMIC DNA]</scope>
    <source>
        <strain evidence="3">DSM 10642 / AEDII12DO</strain>
    </source>
</reference>
<dbReference type="eggNOG" id="arCOG00318">
    <property type="taxonomic scope" value="Archaea"/>
</dbReference>
<dbReference type="InterPro" id="IPR028366">
    <property type="entry name" value="PhoU"/>
</dbReference>
<dbReference type="Pfam" id="PF01895">
    <property type="entry name" value="PhoU"/>
    <property type="match status" value="1"/>
</dbReference>
<dbReference type="RefSeq" id="WP_012965468.1">
    <property type="nucleotide sequence ID" value="NC_013849.1"/>
</dbReference>
<dbReference type="Proteomes" id="UP000002613">
    <property type="component" value="Chromosome"/>
</dbReference>
<accession>D3RXB2</accession>
<dbReference type="GO" id="GO:0030643">
    <property type="term" value="P:intracellular phosphate ion homeostasis"/>
    <property type="evidence" value="ECO:0007669"/>
    <property type="project" value="InterPro"/>
</dbReference>
<dbReference type="GO" id="GO:0045936">
    <property type="term" value="P:negative regulation of phosphate metabolic process"/>
    <property type="evidence" value="ECO:0007669"/>
    <property type="project" value="InterPro"/>
</dbReference>
<dbReference type="SUPFAM" id="SSF89447">
    <property type="entry name" value="AbrB/MazE/MraZ-like"/>
    <property type="match status" value="1"/>
</dbReference>
<dbReference type="InterPro" id="IPR038078">
    <property type="entry name" value="PhoU-like_sf"/>
</dbReference>
<dbReference type="PaxDb" id="589924-Ferp_0961"/>